<dbReference type="GO" id="GO:0003677">
    <property type="term" value="F:DNA binding"/>
    <property type="evidence" value="ECO:0007669"/>
    <property type="project" value="UniProtKB-KW"/>
</dbReference>
<dbReference type="Gene3D" id="3.30.160.390">
    <property type="entry name" value="Integrase, DNA-binding domain"/>
    <property type="match status" value="1"/>
</dbReference>
<dbReference type="RefSeq" id="WP_069318256.1">
    <property type="nucleotide sequence ID" value="NZ_CAWNQJ010000002.1"/>
</dbReference>
<feature type="domain" description="Tyr recombinase" evidence="5">
    <location>
        <begin position="211"/>
        <end position="396"/>
    </location>
</feature>
<dbReference type="EMBL" id="NJAI01000010">
    <property type="protein sequence ID" value="PHM52203.1"/>
    <property type="molecule type" value="Genomic_DNA"/>
</dbReference>
<evidence type="ECO:0000313" key="8">
    <source>
        <dbReference type="EMBL" id="PHM52723.1"/>
    </source>
</evidence>
<evidence type="ECO:0000313" key="9">
    <source>
        <dbReference type="Proteomes" id="UP000094600"/>
    </source>
</evidence>
<dbReference type="SUPFAM" id="SSF56349">
    <property type="entry name" value="DNA breaking-rejoining enzymes"/>
    <property type="match status" value="1"/>
</dbReference>
<reference evidence="7 10" key="2">
    <citation type="journal article" date="2017" name="Nat. Microbiol.">
        <title>Natural product diversity associated with the nematode symbionts Photorhabdus and Xenorhabdus.</title>
        <authorList>
            <person name="Tobias N.J."/>
            <person name="Wolff H."/>
            <person name="Djahanschiri B."/>
            <person name="Grundmann F."/>
            <person name="Kronenwerth M."/>
            <person name="Shi Y.M."/>
            <person name="Simonyi S."/>
            <person name="Grun P."/>
            <person name="Shapiro-Ilan D."/>
            <person name="Pidot S.J."/>
            <person name="Stinear T.P."/>
            <person name="Ebersberger I."/>
            <person name="Bode H.B."/>
        </authorList>
    </citation>
    <scope>NUCLEOTIDE SEQUENCE [LARGE SCALE GENOMIC DNA]</scope>
    <source>
        <strain evidence="7 10">DSM 17903</strain>
    </source>
</reference>
<dbReference type="InterPro" id="IPR010998">
    <property type="entry name" value="Integrase_recombinase_N"/>
</dbReference>
<dbReference type="STRING" id="351679.A9255_20085"/>
<name>A0A2G0PZ02_XENHO</name>
<proteinExistence type="inferred from homology"/>
<sequence>MASTLLTDSKIRGLKPKKSAYYTWQASATRGTGRLGVKTYPSGRKVFVYRYFNNGKEKFINLGDFPAVSLAGALSKSQDAAANISAPEKAIIKHATIEQLFKDYITDQKRRGKRSYDKTEYRLNQVLNSQYIDRNTPAKDITPDHIKRVLAEFISRGAVAGSNKVRANLHAVFNFGLFADNDPAKLNEKVIYGLDRNPVTVVPRQEGADKALDRFLSWDEMKSILDLFQVSPAACPINPDYGRLLLLCIFTGGQRPWEIMTNTKDSWDKKNNTLTVPPHISKNGDYHVIPLCKSATKILKQQATQYPNSEFLFPGETKEGHLLAAEYAKQIRKFFIRYDFEKFTPRDIRRTFKTLAGEMGISSEMRDRLQNHKKPGVSTKHYDRYDYLKEKREIVEQWERKLLSLYGIIPPCNM</sequence>
<comment type="similarity">
    <text evidence="1">Belongs to the 'phage' integrase family.</text>
</comment>
<dbReference type="Proteomes" id="UP000225433">
    <property type="component" value="Unassembled WGS sequence"/>
</dbReference>
<dbReference type="EMBL" id="NJAI01000008">
    <property type="protein sequence ID" value="PHM52723.1"/>
    <property type="molecule type" value="Genomic_DNA"/>
</dbReference>
<evidence type="ECO:0000313" key="6">
    <source>
        <dbReference type="EMBL" id="AOM42640.1"/>
    </source>
</evidence>
<organism evidence="7 10">
    <name type="scientific">Xenorhabdus hominickii</name>
    <dbReference type="NCBI Taxonomy" id="351679"/>
    <lineage>
        <taxon>Bacteria</taxon>
        <taxon>Pseudomonadati</taxon>
        <taxon>Pseudomonadota</taxon>
        <taxon>Gammaproteobacteria</taxon>
        <taxon>Enterobacterales</taxon>
        <taxon>Morganellaceae</taxon>
        <taxon>Xenorhabdus</taxon>
    </lineage>
</organism>
<evidence type="ECO:0000313" key="10">
    <source>
        <dbReference type="Proteomes" id="UP000225433"/>
    </source>
</evidence>
<dbReference type="Gene3D" id="1.10.443.10">
    <property type="entry name" value="Intergrase catalytic core"/>
    <property type="match status" value="1"/>
</dbReference>
<dbReference type="Proteomes" id="UP000094600">
    <property type="component" value="Chromosome"/>
</dbReference>
<dbReference type="AlphaFoldDB" id="A0A2G0PZ02"/>
<evidence type="ECO:0000313" key="7">
    <source>
        <dbReference type="EMBL" id="PHM52203.1"/>
    </source>
</evidence>
<evidence type="ECO:0000256" key="3">
    <source>
        <dbReference type="ARBA" id="ARBA00023125"/>
    </source>
</evidence>
<dbReference type="Gene3D" id="1.10.150.130">
    <property type="match status" value="1"/>
</dbReference>
<accession>A0A2G0PZ02</accession>
<dbReference type="OrthoDB" id="5589990at2"/>
<evidence type="ECO:0000256" key="2">
    <source>
        <dbReference type="ARBA" id="ARBA00022908"/>
    </source>
</evidence>
<dbReference type="InterPro" id="IPR002104">
    <property type="entry name" value="Integrase_catalytic"/>
</dbReference>
<dbReference type="PROSITE" id="PS51898">
    <property type="entry name" value="TYR_RECOMBINASE"/>
    <property type="match status" value="1"/>
</dbReference>
<keyword evidence="2" id="KW-0229">DNA integration</keyword>
<keyword evidence="9" id="KW-1185">Reference proteome</keyword>
<dbReference type="InterPro" id="IPR025166">
    <property type="entry name" value="Integrase_DNA_bind_dom"/>
</dbReference>
<protein>
    <submittedName>
        <fullName evidence="7">Recombinase</fullName>
    </submittedName>
</protein>
<evidence type="ECO:0000256" key="1">
    <source>
        <dbReference type="ARBA" id="ARBA00008857"/>
    </source>
</evidence>
<dbReference type="InterPro" id="IPR011010">
    <property type="entry name" value="DNA_brk_join_enz"/>
</dbReference>
<dbReference type="EMBL" id="CP016176">
    <property type="protein sequence ID" value="AOM42640.1"/>
    <property type="molecule type" value="Genomic_DNA"/>
</dbReference>
<evidence type="ECO:0000259" key="5">
    <source>
        <dbReference type="PROSITE" id="PS51898"/>
    </source>
</evidence>
<gene>
    <name evidence="6" type="ORF">A9255_20085</name>
    <name evidence="8" type="ORF">Xhom_04393</name>
    <name evidence="7" type="ORF">Xhom_04582</name>
</gene>
<dbReference type="KEGG" id="xho:A9255_20085"/>
<dbReference type="Pfam" id="PF00589">
    <property type="entry name" value="Phage_integrase"/>
    <property type="match status" value="1"/>
</dbReference>
<keyword evidence="3" id="KW-0238">DNA-binding</keyword>
<dbReference type="Pfam" id="PF13356">
    <property type="entry name" value="Arm-DNA-bind_3"/>
    <property type="match status" value="1"/>
</dbReference>
<dbReference type="InterPro" id="IPR038488">
    <property type="entry name" value="Integrase_DNA-bd_sf"/>
</dbReference>
<dbReference type="InterPro" id="IPR013762">
    <property type="entry name" value="Integrase-like_cat_sf"/>
</dbReference>
<dbReference type="GO" id="GO:0015074">
    <property type="term" value="P:DNA integration"/>
    <property type="evidence" value="ECO:0007669"/>
    <property type="project" value="UniProtKB-KW"/>
</dbReference>
<dbReference type="InterPro" id="IPR050808">
    <property type="entry name" value="Phage_Integrase"/>
</dbReference>
<reference evidence="6 9" key="1">
    <citation type="submission" date="2016-06" db="EMBL/GenBank/DDBJ databases">
        <title>Bacterial characters and pathogenicity of Xenorhabdus hominickii from an entomopathogenic nematode, Steinernema monticolum.</title>
        <authorList>
            <person name="Park Y."/>
            <person name="Kim Y."/>
        </authorList>
    </citation>
    <scope>NUCLEOTIDE SEQUENCE [LARGE SCALE GENOMIC DNA]</scope>
    <source>
        <strain evidence="6 9">ANU1</strain>
    </source>
</reference>
<dbReference type="GO" id="GO:0006310">
    <property type="term" value="P:DNA recombination"/>
    <property type="evidence" value="ECO:0007669"/>
    <property type="project" value="UniProtKB-KW"/>
</dbReference>
<keyword evidence="4" id="KW-0233">DNA recombination</keyword>
<dbReference type="PANTHER" id="PTHR30629:SF2">
    <property type="entry name" value="PROPHAGE INTEGRASE INTS-RELATED"/>
    <property type="match status" value="1"/>
</dbReference>
<evidence type="ECO:0000256" key="4">
    <source>
        <dbReference type="ARBA" id="ARBA00023172"/>
    </source>
</evidence>
<dbReference type="CDD" id="cd00801">
    <property type="entry name" value="INT_P4_C"/>
    <property type="match status" value="1"/>
</dbReference>
<dbReference type="PANTHER" id="PTHR30629">
    <property type="entry name" value="PROPHAGE INTEGRASE"/>
    <property type="match status" value="1"/>
</dbReference>